<dbReference type="AlphaFoldDB" id="A0A318J0X9"/>
<accession>A0A318J0X9</accession>
<evidence type="ECO:0000256" key="1">
    <source>
        <dbReference type="SAM" id="SignalP"/>
    </source>
</evidence>
<name>A0A318J0X9_9BURK</name>
<protein>
    <submittedName>
        <fullName evidence="2">Uncharacterized protein</fullName>
    </submittedName>
</protein>
<gene>
    <name evidence="2" type="ORF">DFR42_10740</name>
</gene>
<feature type="chain" id="PRO_5016311803" evidence="1">
    <location>
        <begin position="47"/>
        <end position="127"/>
    </location>
</feature>
<evidence type="ECO:0000313" key="3">
    <source>
        <dbReference type="Proteomes" id="UP000247792"/>
    </source>
</evidence>
<proteinExistence type="predicted"/>
<reference evidence="2 3" key="1">
    <citation type="submission" date="2018-05" db="EMBL/GenBank/DDBJ databases">
        <title>Genomic Encyclopedia of Type Strains, Phase IV (KMG-IV): sequencing the most valuable type-strain genomes for metagenomic binning, comparative biology and taxonomic classification.</title>
        <authorList>
            <person name="Goeker M."/>
        </authorList>
    </citation>
    <scope>NUCLEOTIDE SEQUENCE [LARGE SCALE GENOMIC DNA]</scope>
    <source>
        <strain evidence="2 3">DSM 19792</strain>
    </source>
</reference>
<sequence>MHLTNQFYWHRVAVLYLSMMTNKAMKSTSILFCSLLALSAASLAHAAPDSSSFKMEGDAAISTIEGVSGTVTENGNVLELKNGELRLNGSVIYKKKGAIKVQMVHKGTSFNLKVDDKDVPLPEQNKK</sequence>
<comment type="caution">
    <text evidence="2">The sequence shown here is derived from an EMBL/GenBank/DDBJ whole genome shotgun (WGS) entry which is preliminary data.</text>
</comment>
<evidence type="ECO:0000313" key="2">
    <source>
        <dbReference type="EMBL" id="PXX41389.1"/>
    </source>
</evidence>
<organism evidence="2 3">
    <name type="scientific">Undibacterium pigrum</name>
    <dbReference type="NCBI Taxonomy" id="401470"/>
    <lineage>
        <taxon>Bacteria</taxon>
        <taxon>Pseudomonadati</taxon>
        <taxon>Pseudomonadota</taxon>
        <taxon>Betaproteobacteria</taxon>
        <taxon>Burkholderiales</taxon>
        <taxon>Oxalobacteraceae</taxon>
        <taxon>Undibacterium</taxon>
    </lineage>
</organism>
<dbReference type="Proteomes" id="UP000247792">
    <property type="component" value="Unassembled WGS sequence"/>
</dbReference>
<feature type="signal peptide" evidence="1">
    <location>
        <begin position="1"/>
        <end position="46"/>
    </location>
</feature>
<keyword evidence="1" id="KW-0732">Signal</keyword>
<dbReference type="EMBL" id="QJKB01000007">
    <property type="protein sequence ID" value="PXX41389.1"/>
    <property type="molecule type" value="Genomic_DNA"/>
</dbReference>
<keyword evidence="3" id="KW-1185">Reference proteome</keyword>